<evidence type="ECO:0000313" key="2">
    <source>
        <dbReference type="Proteomes" id="UP000322873"/>
    </source>
</evidence>
<proteinExistence type="predicted"/>
<gene>
    <name evidence="1" type="ORF">EYC84_003492</name>
</gene>
<organism evidence="1 2">
    <name type="scientific">Monilinia fructicola</name>
    <name type="common">Brown rot fungus</name>
    <name type="synonym">Ciboria fructicola</name>
    <dbReference type="NCBI Taxonomy" id="38448"/>
    <lineage>
        <taxon>Eukaryota</taxon>
        <taxon>Fungi</taxon>
        <taxon>Dikarya</taxon>
        <taxon>Ascomycota</taxon>
        <taxon>Pezizomycotina</taxon>
        <taxon>Leotiomycetes</taxon>
        <taxon>Helotiales</taxon>
        <taxon>Sclerotiniaceae</taxon>
        <taxon>Monilinia</taxon>
    </lineage>
</organism>
<reference evidence="1 2" key="1">
    <citation type="submission" date="2019-06" db="EMBL/GenBank/DDBJ databases">
        <title>Genome Sequence of the Brown Rot Fungal Pathogen Monilinia fructicola.</title>
        <authorList>
            <person name="De Miccolis Angelini R.M."/>
            <person name="Landi L."/>
            <person name="Abate D."/>
            <person name="Pollastro S."/>
            <person name="Romanazzi G."/>
            <person name="Faretra F."/>
        </authorList>
    </citation>
    <scope>NUCLEOTIDE SEQUENCE [LARGE SCALE GENOMIC DNA]</scope>
    <source>
        <strain evidence="1 2">Mfrc123</strain>
    </source>
</reference>
<keyword evidence="2" id="KW-1185">Reference proteome</keyword>
<accession>A0A5M9JZ01</accession>
<dbReference type="Proteomes" id="UP000322873">
    <property type="component" value="Unassembled WGS sequence"/>
</dbReference>
<sequence>MIQTPSTFQKTSRPIIFHHVYSVRSTDSTQTEPNQTLNPSCKLLGWDADADIQQNFQKQKSHGNIQRNDHLQYQMFRILFVTKLKL</sequence>
<evidence type="ECO:0000313" key="1">
    <source>
        <dbReference type="EMBL" id="KAA8572942.1"/>
    </source>
</evidence>
<protein>
    <submittedName>
        <fullName evidence="1">Uncharacterized protein</fullName>
    </submittedName>
</protein>
<dbReference type="AlphaFoldDB" id="A0A5M9JZ01"/>
<dbReference type="EMBL" id="VICG01000004">
    <property type="protein sequence ID" value="KAA8572942.1"/>
    <property type="molecule type" value="Genomic_DNA"/>
</dbReference>
<comment type="caution">
    <text evidence="1">The sequence shown here is derived from an EMBL/GenBank/DDBJ whole genome shotgun (WGS) entry which is preliminary data.</text>
</comment>
<name>A0A5M9JZ01_MONFR</name>